<evidence type="ECO:0000313" key="2">
    <source>
        <dbReference type="Proteomes" id="UP000185003"/>
    </source>
</evidence>
<organism evidence="1 2">
    <name type="scientific">Chitinophaga niabensis</name>
    <dbReference type="NCBI Taxonomy" id="536979"/>
    <lineage>
        <taxon>Bacteria</taxon>
        <taxon>Pseudomonadati</taxon>
        <taxon>Bacteroidota</taxon>
        <taxon>Chitinophagia</taxon>
        <taxon>Chitinophagales</taxon>
        <taxon>Chitinophagaceae</taxon>
        <taxon>Chitinophaga</taxon>
    </lineage>
</organism>
<sequence>MKNLLIFILSDQTRTDQWAYQPGKFQKTIIHFPKHRYEKGNLDTLTIYY</sequence>
<protein>
    <submittedName>
        <fullName evidence="1">Uncharacterized protein</fullName>
    </submittedName>
</protein>
<name>A0A1N6K6P2_9BACT</name>
<gene>
    <name evidence="1" type="ORF">SAMN04488055_5193</name>
</gene>
<accession>A0A1N6K6P2</accession>
<keyword evidence="2" id="KW-1185">Reference proteome</keyword>
<evidence type="ECO:0000313" key="1">
    <source>
        <dbReference type="EMBL" id="SIO52232.1"/>
    </source>
</evidence>
<dbReference type="STRING" id="536979.SAMN04488055_5193"/>
<dbReference type="EMBL" id="FSRA01000002">
    <property type="protein sequence ID" value="SIO52232.1"/>
    <property type="molecule type" value="Genomic_DNA"/>
</dbReference>
<dbReference type="Proteomes" id="UP000185003">
    <property type="component" value="Unassembled WGS sequence"/>
</dbReference>
<proteinExistence type="predicted"/>
<reference evidence="2" key="1">
    <citation type="submission" date="2016-11" db="EMBL/GenBank/DDBJ databases">
        <authorList>
            <person name="Varghese N."/>
            <person name="Submissions S."/>
        </authorList>
    </citation>
    <scope>NUCLEOTIDE SEQUENCE [LARGE SCALE GENOMIC DNA]</scope>
    <source>
        <strain evidence="2">DSM 24787</strain>
    </source>
</reference>
<dbReference type="AlphaFoldDB" id="A0A1N6K6P2"/>